<reference evidence="2" key="1">
    <citation type="submission" date="2022-11" db="UniProtKB">
        <authorList>
            <consortium name="WormBaseParasite"/>
        </authorList>
    </citation>
    <scope>IDENTIFICATION</scope>
</reference>
<keyword evidence="1" id="KW-1185">Reference proteome</keyword>
<protein>
    <submittedName>
        <fullName evidence="2">Uncharacterized protein</fullName>
    </submittedName>
</protein>
<accession>A0A915HE88</accession>
<proteinExistence type="predicted"/>
<evidence type="ECO:0000313" key="2">
    <source>
        <dbReference type="WBParaSite" id="nRc.2.0.1.t00003-RA"/>
    </source>
</evidence>
<organism evidence="1 2">
    <name type="scientific">Romanomermis culicivorax</name>
    <name type="common">Nematode worm</name>
    <dbReference type="NCBI Taxonomy" id="13658"/>
    <lineage>
        <taxon>Eukaryota</taxon>
        <taxon>Metazoa</taxon>
        <taxon>Ecdysozoa</taxon>
        <taxon>Nematoda</taxon>
        <taxon>Enoplea</taxon>
        <taxon>Dorylaimia</taxon>
        <taxon>Mermithida</taxon>
        <taxon>Mermithoidea</taxon>
        <taxon>Mermithidae</taxon>
        <taxon>Romanomermis</taxon>
    </lineage>
</organism>
<sequence length="86" mass="9955">MYLSSTFADPKTNNELLLLRDHCVNWAKKYETTILKRACKFCKAKFSRVSPPWHRNFGTKPHAVLKIVKTAFTTMSILHETIQIST</sequence>
<dbReference type="AlphaFoldDB" id="A0A915HE88"/>
<dbReference type="Proteomes" id="UP000887565">
    <property type="component" value="Unplaced"/>
</dbReference>
<name>A0A915HE88_ROMCU</name>
<evidence type="ECO:0000313" key="1">
    <source>
        <dbReference type="Proteomes" id="UP000887565"/>
    </source>
</evidence>
<dbReference type="WBParaSite" id="nRc.2.0.1.t00003-RA">
    <property type="protein sequence ID" value="nRc.2.0.1.t00003-RA"/>
    <property type="gene ID" value="nRc.2.0.1.g00003"/>
</dbReference>